<dbReference type="Gene3D" id="1.10.10.10">
    <property type="entry name" value="Winged helix-like DNA-binding domain superfamily/Winged helix DNA-binding domain"/>
    <property type="match status" value="1"/>
</dbReference>
<dbReference type="AlphaFoldDB" id="A0A5C6LLV9"/>
<dbReference type="SMART" id="SM00028">
    <property type="entry name" value="TPR"/>
    <property type="match status" value="5"/>
</dbReference>
<evidence type="ECO:0000256" key="7">
    <source>
        <dbReference type="SAM" id="Coils"/>
    </source>
</evidence>
<evidence type="ECO:0000256" key="4">
    <source>
        <dbReference type="ARBA" id="ARBA00022803"/>
    </source>
</evidence>
<dbReference type="GO" id="GO:0005737">
    <property type="term" value="C:cytoplasm"/>
    <property type="evidence" value="ECO:0007669"/>
    <property type="project" value="UniProtKB-SubCell"/>
</dbReference>
<dbReference type="SUPFAM" id="SSF46894">
    <property type="entry name" value="C-terminal effector domain of the bipartite response regulators"/>
    <property type="match status" value="1"/>
</dbReference>
<evidence type="ECO:0000256" key="8">
    <source>
        <dbReference type="SAM" id="Phobius"/>
    </source>
</evidence>
<dbReference type="InterPro" id="IPR036388">
    <property type="entry name" value="WH-like_DNA-bd_sf"/>
</dbReference>
<dbReference type="GO" id="GO:0003677">
    <property type="term" value="F:DNA binding"/>
    <property type="evidence" value="ECO:0007669"/>
    <property type="project" value="InterPro"/>
</dbReference>
<dbReference type="Proteomes" id="UP000318815">
    <property type="component" value="Unassembled WGS sequence"/>
</dbReference>
<keyword evidence="8" id="KW-0472">Membrane</keyword>
<evidence type="ECO:0000256" key="1">
    <source>
        <dbReference type="ARBA" id="ARBA00004496"/>
    </source>
</evidence>
<dbReference type="PANTHER" id="PTHR46630">
    <property type="entry name" value="TETRATRICOPEPTIDE REPEAT PROTEIN 29"/>
    <property type="match status" value="1"/>
</dbReference>
<dbReference type="OrthoDB" id="614964at2"/>
<dbReference type="PANTHER" id="PTHR46630:SF1">
    <property type="entry name" value="TETRATRICOPEPTIDE REPEAT PROTEIN 29"/>
    <property type="match status" value="1"/>
</dbReference>
<evidence type="ECO:0000313" key="9">
    <source>
        <dbReference type="EMBL" id="TWV96889.1"/>
    </source>
</evidence>
<organism evidence="9 10">
    <name type="scientific">Chitinophaga pinensis</name>
    <dbReference type="NCBI Taxonomy" id="79329"/>
    <lineage>
        <taxon>Bacteria</taxon>
        <taxon>Pseudomonadati</taxon>
        <taxon>Bacteroidota</taxon>
        <taxon>Chitinophagia</taxon>
        <taxon>Chitinophagales</taxon>
        <taxon>Chitinophagaceae</taxon>
        <taxon>Chitinophaga</taxon>
    </lineage>
</organism>
<dbReference type="InterPro" id="IPR051476">
    <property type="entry name" value="Bac_ResReg_Asp_Phosphatase"/>
</dbReference>
<feature type="transmembrane region" description="Helical" evidence="8">
    <location>
        <begin position="334"/>
        <end position="353"/>
    </location>
</feature>
<dbReference type="Pfam" id="PF13181">
    <property type="entry name" value="TPR_8"/>
    <property type="match status" value="1"/>
</dbReference>
<dbReference type="PROSITE" id="PS50005">
    <property type="entry name" value="TPR"/>
    <property type="match status" value="1"/>
</dbReference>
<feature type="repeat" description="TPR" evidence="6">
    <location>
        <begin position="108"/>
        <end position="141"/>
    </location>
</feature>
<keyword evidence="4 6" id="KW-0802">TPR repeat</keyword>
<keyword evidence="10" id="KW-1185">Reference proteome</keyword>
<dbReference type="InterPro" id="IPR011990">
    <property type="entry name" value="TPR-like_helical_dom_sf"/>
</dbReference>
<protein>
    <submittedName>
        <fullName evidence="9">Tetratricopeptide repeat protein</fullName>
    </submittedName>
</protein>
<dbReference type="SUPFAM" id="SSF48452">
    <property type="entry name" value="TPR-like"/>
    <property type="match status" value="2"/>
</dbReference>
<feature type="coiled-coil region" evidence="7">
    <location>
        <begin position="378"/>
        <end position="420"/>
    </location>
</feature>
<evidence type="ECO:0000256" key="2">
    <source>
        <dbReference type="ARBA" id="ARBA00022490"/>
    </source>
</evidence>
<dbReference type="EMBL" id="VOHS01000031">
    <property type="protein sequence ID" value="TWV96889.1"/>
    <property type="molecule type" value="Genomic_DNA"/>
</dbReference>
<accession>A0A5C6LLV9</accession>
<comment type="similarity">
    <text evidence="5">Belongs to the Rap family.</text>
</comment>
<proteinExistence type="inferred from homology"/>
<dbReference type="Pfam" id="PF13424">
    <property type="entry name" value="TPR_12"/>
    <property type="match status" value="1"/>
</dbReference>
<gene>
    <name evidence="9" type="ORF">FEF09_22630</name>
</gene>
<comment type="subcellular location">
    <subcellularLocation>
        <location evidence="1">Cytoplasm</location>
    </subcellularLocation>
</comment>
<keyword evidence="7" id="KW-0175">Coiled coil</keyword>
<name>A0A5C6LLV9_9BACT</name>
<dbReference type="Gene3D" id="1.25.40.10">
    <property type="entry name" value="Tetratricopeptide repeat domain"/>
    <property type="match status" value="1"/>
</dbReference>
<evidence type="ECO:0000256" key="5">
    <source>
        <dbReference type="ARBA" id="ARBA00038253"/>
    </source>
</evidence>
<dbReference type="InterPro" id="IPR016032">
    <property type="entry name" value="Sig_transdc_resp-reg_C-effctor"/>
</dbReference>
<keyword evidence="8" id="KW-1133">Transmembrane helix</keyword>
<evidence type="ECO:0000256" key="6">
    <source>
        <dbReference type="PROSITE-ProRule" id="PRU00339"/>
    </source>
</evidence>
<reference evidence="9 10" key="1">
    <citation type="submission" date="2019-08" db="EMBL/GenBank/DDBJ databases">
        <title>Whole genome sequencing of chitin degrading bacteria Chitinophaga pinensis YS16.</title>
        <authorList>
            <person name="Singh R.P."/>
            <person name="Manchanda G."/>
            <person name="Maurya I.K."/>
            <person name="Joshi N.K."/>
            <person name="Srivastava A.K."/>
        </authorList>
    </citation>
    <scope>NUCLEOTIDE SEQUENCE [LARGE SCALE GENOMIC DNA]</scope>
    <source>
        <strain evidence="9 10">YS-16</strain>
    </source>
</reference>
<comment type="caution">
    <text evidence="9">The sequence shown here is derived from an EMBL/GenBank/DDBJ whole genome shotgun (WGS) entry which is preliminary data.</text>
</comment>
<dbReference type="InterPro" id="IPR019734">
    <property type="entry name" value="TPR_rpt"/>
</dbReference>
<dbReference type="GO" id="GO:0006355">
    <property type="term" value="P:regulation of DNA-templated transcription"/>
    <property type="evidence" value="ECO:0007669"/>
    <property type="project" value="InterPro"/>
</dbReference>
<keyword evidence="2" id="KW-0963">Cytoplasm</keyword>
<evidence type="ECO:0000256" key="3">
    <source>
        <dbReference type="ARBA" id="ARBA00022737"/>
    </source>
</evidence>
<sequence length="549" mass="63507">MKYLKHLIVTAILLLTVLPTCYGSRSYCDSLIQQGIDAMMSKKFVSAITLLTEAQHQSADNHWPRQLFLATNNIGLTYYFMLDYGEALRNYLDAYKIAMEEKDATLEMTVLNNIAILYSKEKNYDKAQEYFLKAYTIAKEKNDKIRIGNYALNLGIVHTEIHQLEKAREYLRESVSYLQNEPRRLISARYAYAQNQFQEGNMPEADRLSLELLQTARDSSYRDERISLLTLISSIKLKQNNSAQALQYANEALSLSPNLEERIELFQTLSAIHLKDHAYALAMADKDSVVYYRDSINTVKNGQQFETGKLKFELLNSQHTLSLNNEQLSNQRRLLYIALAFIAIIVTFFVWLMRIKAAENKQKAVLTERSHQIMALEIENEKSQKLLLEEQLKEKETAALLEQERLKNEIEIRNRKLSAKALYLSGRNELIDDIITAMSKIPDLNKDGVVVKHISQLKSYLRTDSEWDDFSTHFQEVNQGFLNALREHHANLTSNDVRFLSYIYMNLNTKEIASLLNITPEGCRKRKERITKKMQLAENTSLFEYLSGL</sequence>
<dbReference type="RefSeq" id="WP_146307217.1">
    <property type="nucleotide sequence ID" value="NZ_VOHS01000031.1"/>
</dbReference>
<keyword evidence="3" id="KW-0677">Repeat</keyword>
<evidence type="ECO:0000313" key="10">
    <source>
        <dbReference type="Proteomes" id="UP000318815"/>
    </source>
</evidence>
<keyword evidence="8" id="KW-0812">Transmembrane</keyword>